<organism evidence="2">
    <name type="scientific">uncultured prokaryote</name>
    <dbReference type="NCBI Taxonomy" id="198431"/>
    <lineage>
        <taxon>unclassified sequences</taxon>
        <taxon>environmental samples</taxon>
    </lineage>
</organism>
<sequence length="271" mass="28608">MAGEKHLYVVAQGTYTDSSLVTEQWQVGLRFYAAPGGAPDPVGTLSSAWDVVADSVSRTESLWRIDGNWRVEGGINDLNVDDWLNDQLAPAFTTWMAQAAISNVCRLDTLKVYPVGAPTGVVIPAPPYASGSPMTLTWTSSSPVGGGGATLMPLQVSIVQSHRTAQIGRRGRGRMYLPPSPIGAMSTAGSAASQVASSYISGSKAAQVALLEACQISTASEGFGCYPAIIGSPWSAYGLISQVQVGNYADSQRRRRGNLTETYSSTATSWH</sequence>
<evidence type="ECO:0000313" key="2">
    <source>
        <dbReference type="EMBL" id="CRY96598.1"/>
    </source>
</evidence>
<accession>A0A0H5Q3Y0</accession>
<dbReference type="EMBL" id="LN853740">
    <property type="protein sequence ID" value="CRY96598.1"/>
    <property type="molecule type" value="Genomic_DNA"/>
</dbReference>
<protein>
    <submittedName>
        <fullName evidence="2">Uncharacterized protein</fullName>
    </submittedName>
</protein>
<feature type="region of interest" description="Disordered" evidence="1">
    <location>
        <begin position="250"/>
        <end position="271"/>
    </location>
</feature>
<proteinExistence type="predicted"/>
<feature type="compositionally biased region" description="Polar residues" evidence="1">
    <location>
        <begin position="259"/>
        <end position="271"/>
    </location>
</feature>
<reference evidence="2" key="1">
    <citation type="submission" date="2015-06" db="EMBL/GenBank/DDBJ databases">
        <authorList>
            <person name="Joergensen T."/>
        </authorList>
    </citation>
    <scope>NUCLEOTIDE SEQUENCE</scope>
    <source>
        <strain evidence="2">RGFK1163</strain>
    </source>
</reference>
<dbReference type="AlphaFoldDB" id="A0A0H5Q3Y0"/>
<reference evidence="2" key="2">
    <citation type="submission" date="2015-07" db="EMBL/GenBank/DDBJ databases">
        <title>Plasmids, circular viruses and viroids from rat gut.</title>
        <authorList>
            <person name="Jorgensen T.J."/>
            <person name="Hansen M.A."/>
            <person name="Xu Z."/>
            <person name="Tabak M.A."/>
            <person name="Sorensen S.J."/>
            <person name="Hansen L.H."/>
        </authorList>
    </citation>
    <scope>NUCLEOTIDE SEQUENCE</scope>
    <source>
        <strain evidence="2">RGFK1163</strain>
    </source>
</reference>
<evidence type="ECO:0000256" key="1">
    <source>
        <dbReference type="SAM" id="MobiDB-lite"/>
    </source>
</evidence>
<name>A0A0H5Q3Y0_9ZZZZ</name>